<dbReference type="InterPro" id="IPR039535">
    <property type="entry name" value="ASST-like"/>
</dbReference>
<dbReference type="InterPro" id="IPR053143">
    <property type="entry name" value="Arylsulfate_ST"/>
</dbReference>
<reference evidence="2 3" key="1">
    <citation type="submission" date="2017-03" db="EMBL/GenBank/DDBJ databases">
        <title>Genomes of endolithic fungi from Antarctica.</title>
        <authorList>
            <person name="Coleine C."/>
            <person name="Masonjones S."/>
            <person name="Stajich J.E."/>
        </authorList>
    </citation>
    <scope>NUCLEOTIDE SEQUENCE [LARGE SCALE GENOMIC DNA]</scope>
    <source>
        <strain evidence="2 3">CCFEE 5311</strain>
    </source>
</reference>
<dbReference type="Pfam" id="PF14269">
    <property type="entry name" value="Arylsulfotran_2"/>
    <property type="match status" value="1"/>
</dbReference>
<dbReference type="OrthoDB" id="5427350at2759"/>
<dbReference type="Pfam" id="PF04031">
    <property type="entry name" value="Las1"/>
    <property type="match status" value="1"/>
</dbReference>
<protein>
    <recommendedName>
        <fullName evidence="4">Las1-domain-containing protein</fullName>
    </recommendedName>
</protein>
<dbReference type="GO" id="GO:0090730">
    <property type="term" value="C:Las1 complex"/>
    <property type="evidence" value="ECO:0007669"/>
    <property type="project" value="InterPro"/>
</dbReference>
<feature type="compositionally biased region" description="Polar residues" evidence="1">
    <location>
        <begin position="740"/>
        <end position="749"/>
    </location>
</feature>
<evidence type="ECO:0000313" key="2">
    <source>
        <dbReference type="EMBL" id="TKA44876.1"/>
    </source>
</evidence>
<evidence type="ECO:0008006" key="4">
    <source>
        <dbReference type="Google" id="ProtNLM"/>
    </source>
</evidence>
<feature type="compositionally biased region" description="Polar residues" evidence="1">
    <location>
        <begin position="723"/>
        <end position="732"/>
    </location>
</feature>
<name>A0A4U0VA29_9PEZI</name>
<dbReference type="GO" id="GO:0004519">
    <property type="term" value="F:endonuclease activity"/>
    <property type="evidence" value="ECO:0007669"/>
    <property type="project" value="InterPro"/>
</dbReference>
<organism evidence="2 3">
    <name type="scientific">Friedmanniomyces endolithicus</name>
    <dbReference type="NCBI Taxonomy" id="329885"/>
    <lineage>
        <taxon>Eukaryota</taxon>
        <taxon>Fungi</taxon>
        <taxon>Dikarya</taxon>
        <taxon>Ascomycota</taxon>
        <taxon>Pezizomycotina</taxon>
        <taxon>Dothideomycetes</taxon>
        <taxon>Dothideomycetidae</taxon>
        <taxon>Mycosphaerellales</taxon>
        <taxon>Teratosphaeriaceae</taxon>
        <taxon>Friedmanniomyces</taxon>
    </lineage>
</organism>
<gene>
    <name evidence="2" type="ORF">B0A54_03166</name>
</gene>
<dbReference type="InterPro" id="IPR007174">
    <property type="entry name" value="Las1"/>
</dbReference>
<dbReference type="EMBL" id="NAJP01000013">
    <property type="protein sequence ID" value="TKA44876.1"/>
    <property type="molecule type" value="Genomic_DNA"/>
</dbReference>
<dbReference type="AlphaFoldDB" id="A0A4U0VA29"/>
<dbReference type="PANTHER" id="PTHR35340:SF6">
    <property type="entry name" value="ASST-DOMAIN-CONTAINING PROTEIN"/>
    <property type="match status" value="1"/>
</dbReference>
<feature type="region of interest" description="Disordered" evidence="1">
    <location>
        <begin position="710"/>
        <end position="749"/>
    </location>
</feature>
<evidence type="ECO:0000256" key="1">
    <source>
        <dbReference type="SAM" id="MobiDB-lite"/>
    </source>
</evidence>
<dbReference type="PANTHER" id="PTHR35340">
    <property type="entry name" value="PQQ ENZYME REPEAT PROTEIN-RELATED"/>
    <property type="match status" value="1"/>
</dbReference>
<dbReference type="Proteomes" id="UP000310066">
    <property type="component" value="Unassembled WGS sequence"/>
</dbReference>
<proteinExistence type="predicted"/>
<accession>A0A4U0VA29</accession>
<dbReference type="STRING" id="329885.A0A4U0VA29"/>
<dbReference type="GO" id="GO:0006364">
    <property type="term" value="P:rRNA processing"/>
    <property type="evidence" value="ECO:0007669"/>
    <property type="project" value="InterPro"/>
</dbReference>
<comment type="caution">
    <text evidence="2">The sequence shown here is derived from an EMBL/GenBank/DDBJ whole genome shotgun (WGS) entry which is preliminary data.</text>
</comment>
<evidence type="ECO:0000313" key="3">
    <source>
        <dbReference type="Proteomes" id="UP000310066"/>
    </source>
</evidence>
<sequence length="945" mass="103529">MPRYTIHPWRTHTDLLTVRAQLYHLDTPAPDARRHAVDRILSCWKLRGNLPHAVESTALLIDAQLHHQSQNSERSDFALRAVYTAAFTRFVTGFCDIGRSREGLLQPSSMLDVAKRIGMPVHYVGLRHEAVHEELPSLGRLVGAVDEGLRWLWEVYWSRLEVSALNDVESNGRVDDGELKDEVRKVLKAFRSSRRDAFRTNRQRVAEHQSKVEAFVQACGGILDGDSRDRRGVETFARIMVDERFLVPSGRSLGDFMDGAFTLWDPLLSRLFQSHHMFPAALVKRLQAQLSDNTAQPSEDVISEAAALWLLHVHNLAESHTVNGSKNASLLAATLRVCCLYPGPWTRMVGQRLLDHDAELRADYQALFEASILVADSEVMEVDAEVGIASNGGPSELASSTRDELVAVKPLAPCTHKVSRSTSSSTPTMRGLSYPSTVILATAASAAIVPANSTNNITWPYQTFKTVNFTPPYLQISHHTAEPTDNAYLFFAPDGPKAKETAPLIMDMHGELIWNGPTTHAFAFGIQVYDDEPVLVWWNGTLYPEPIGRGNGVVHMLNQRYETIRTTTLAGDFLEQVPGASFPNNIDVHEVFITKNGSMLVTANNVTQADLTSVGGSKHGWVVAALVYEIDIATNQILFSWNSLDHLDQLPFTDSLYPIGSEGYTGETQTQAWGYFHINSVAPLNSGYILSSRFLCTALALSPNGSHDVRALPSSSSSSSSSNPHGDSSTVTLHMHDNHNSPIDNNTVPSSGKTLLLDLATRHASLTHRYINASGPVYSTAQGNFQPLPNGHVFIGHGWIPILEEFSQTGEIQTTIQFAAAEPRAGGGFVSARAPTLSYRAFKQDWVGCPKAKPEVWAERTGGGDGTAVFVSWNGATEVEAWEVWGGESRTALRCLGAVARTGFETRALVGEAAYVQVRPRMRRRGDGRGGCEVVVSDVVAVVAG</sequence>